<comment type="caution">
    <text evidence="1">The sequence shown here is derived from an EMBL/GenBank/DDBJ whole genome shotgun (WGS) entry which is preliminary data.</text>
</comment>
<dbReference type="EMBL" id="MVJN01000004">
    <property type="protein sequence ID" value="RAP37021.1"/>
    <property type="molecule type" value="Genomic_DNA"/>
</dbReference>
<dbReference type="SUPFAM" id="SSF47240">
    <property type="entry name" value="Ferritin-like"/>
    <property type="match status" value="1"/>
</dbReference>
<proteinExistence type="predicted"/>
<protein>
    <recommendedName>
        <fullName evidence="3">CoA-dependent acyltransferase</fullName>
    </recommendedName>
</protein>
<evidence type="ECO:0000313" key="2">
    <source>
        <dbReference type="Proteomes" id="UP000249458"/>
    </source>
</evidence>
<organism evidence="1 2">
    <name type="scientific">Legionella quinlivanii</name>
    <dbReference type="NCBI Taxonomy" id="45073"/>
    <lineage>
        <taxon>Bacteria</taxon>
        <taxon>Pseudomonadati</taxon>
        <taxon>Pseudomonadota</taxon>
        <taxon>Gammaproteobacteria</taxon>
        <taxon>Legionellales</taxon>
        <taxon>Legionellaceae</taxon>
        <taxon>Legionella</taxon>
    </lineage>
</organism>
<dbReference type="Proteomes" id="UP000249458">
    <property type="component" value="Unassembled WGS sequence"/>
</dbReference>
<accession>A0A364LK89</accession>
<evidence type="ECO:0008006" key="3">
    <source>
        <dbReference type="Google" id="ProtNLM"/>
    </source>
</evidence>
<dbReference type="Gene3D" id="3.30.559.10">
    <property type="entry name" value="Chloramphenicol acetyltransferase-like domain"/>
    <property type="match status" value="1"/>
</dbReference>
<name>A0A364LK89_9GAMM</name>
<dbReference type="SUPFAM" id="SSF52777">
    <property type="entry name" value="CoA-dependent acyltransferases"/>
    <property type="match status" value="1"/>
</dbReference>
<dbReference type="InterPro" id="IPR009078">
    <property type="entry name" value="Ferritin-like_SF"/>
</dbReference>
<dbReference type="InterPro" id="IPR023213">
    <property type="entry name" value="CAT-like_dom_sf"/>
</dbReference>
<evidence type="ECO:0000313" key="1">
    <source>
        <dbReference type="EMBL" id="RAP37021.1"/>
    </source>
</evidence>
<sequence length="701" mass="81251">MKALDQLLTPYWGSEKWILEGWNKITEEERESIEARVESLFRNGLPFELKHDKILYLYIFSLMAQLEVLGIQLPMRFEDKMYNPEFKKRMRAQLVDEIFHTIVFTRIVFMLAAPYGSPPAYNEELEKVCEFIRSLDCLKVGMVVMNLICEGMVEEVFSTFYQQKIAPEVFEIILADEHRHVCEADLYAEIGLPDREVLTETLKTMEDLLISVFTRLPKYNTSLTTLLGPEGTASFMLALHEKHKRQLKKINMVPSERLEMLFEVGPDAYAQVQPYRDELHSEMHAEIKEVEMTTVQKVLMTQLSNPGDPNLTLQFNIDISEFDFFEQNCPQETLTVLMMQAVSLMLTSEESLRNFISFKKLHQSRSAYVAVVEKLAQRKDHIVTVFFKDCHEMTVDELLTRNSRSQQLMTYCYDRREQVEKDNPEFKKQLDAELYNYAHDLYPCPSPGSYGAYVCNLGAYGYTQAVSPLFRQTGFHVVLLAVERKPVWNEVSKSFESREILPVSISIDNRIFDGLMPIPKLLQECFGRALQTMQEKMTSPLIDRESKEAKLYKSRIDKIANDLAAQESLLGRDKITVHLLNKNKLAVFKEMRRVFGEDVELYGKRLSKYSDFKNAADNLLLDYLGFEAEQAAQNANFTKIIDKILAENKEFGYRMLTGLQAAWLDYVDVEALFNASFNKIAESRLKRLAKFIPTLWRSAME</sequence>
<gene>
    <name evidence="1" type="ORF">B1207_06235</name>
</gene>
<reference evidence="1 2" key="1">
    <citation type="submission" date="2017-02" db="EMBL/GenBank/DDBJ databases">
        <title>Legionella quilivanii strain from human: case report and whole genome sequencing analysis.</title>
        <authorList>
            <person name="Lalancette C."/>
            <person name="Leduc J.-M."/>
            <person name="Levesque S."/>
            <person name="Fournier E."/>
            <person name="Saoud J."/>
            <person name="Faucher S.P."/>
            <person name="Bernard K."/>
            <person name="Martineau C."/>
            <person name="Longtin J."/>
        </authorList>
    </citation>
    <scope>NUCLEOTIDE SEQUENCE [LARGE SCALE GENOMIC DNA]</scope>
    <source>
        <strain evidence="1 2">ID143958</strain>
    </source>
</reference>
<dbReference type="RefSeq" id="WP_112219134.1">
    <property type="nucleotide sequence ID" value="NZ_MVJN01000004.1"/>
</dbReference>
<dbReference type="AlphaFoldDB" id="A0A364LK89"/>